<evidence type="ECO:0000313" key="16">
    <source>
        <dbReference type="Proteomes" id="UP000293637"/>
    </source>
</evidence>
<keyword evidence="3" id="KW-1003">Cell membrane</keyword>
<dbReference type="SUPFAM" id="SSF52540">
    <property type="entry name" value="P-loop containing nucleoside triphosphate hydrolases"/>
    <property type="match status" value="1"/>
</dbReference>
<dbReference type="EMBL" id="SCHB01000003">
    <property type="protein sequence ID" value="TBW72326.1"/>
    <property type="molecule type" value="Genomic_DNA"/>
</dbReference>
<dbReference type="InterPro" id="IPR036640">
    <property type="entry name" value="ABC1_TM_sf"/>
</dbReference>
<feature type="transmembrane region" description="Helical" evidence="10">
    <location>
        <begin position="66"/>
        <end position="92"/>
    </location>
</feature>
<dbReference type="InterPro" id="IPR027417">
    <property type="entry name" value="P-loop_NTPase"/>
</dbReference>
<dbReference type="Pfam" id="PF00005">
    <property type="entry name" value="ABC_tran"/>
    <property type="match status" value="1"/>
</dbReference>
<evidence type="ECO:0000313" key="15">
    <source>
        <dbReference type="Proteomes" id="UP000070063"/>
    </source>
</evidence>
<dbReference type="PROSITE" id="PS50893">
    <property type="entry name" value="ABC_TRANSPORTER_2"/>
    <property type="match status" value="1"/>
</dbReference>
<dbReference type="SUPFAM" id="SSF90123">
    <property type="entry name" value="ABC transporter transmembrane region"/>
    <property type="match status" value="1"/>
</dbReference>
<dbReference type="EMBL" id="LRQI01000073">
    <property type="protein sequence ID" value="KXA37544.1"/>
    <property type="molecule type" value="Genomic_DNA"/>
</dbReference>
<keyword evidence="4 10" id="KW-0812">Transmembrane</keyword>
<dbReference type="RefSeq" id="WP_002461151.1">
    <property type="nucleotide sequence ID" value="NZ_AP021848.1"/>
</dbReference>
<feature type="domain" description="ABC transporter" evidence="11">
    <location>
        <begin position="345"/>
        <end position="580"/>
    </location>
</feature>
<dbReference type="Pfam" id="PF00664">
    <property type="entry name" value="ABC_membrane"/>
    <property type="match status" value="1"/>
</dbReference>
<dbReference type="GO" id="GO:0005524">
    <property type="term" value="F:ATP binding"/>
    <property type="evidence" value="ECO:0007669"/>
    <property type="project" value="UniProtKB-KW"/>
</dbReference>
<dbReference type="Gene3D" id="3.40.50.300">
    <property type="entry name" value="P-loop containing nucleotide triphosphate hydrolases"/>
    <property type="match status" value="1"/>
</dbReference>
<keyword evidence="7 10" id="KW-1133">Transmembrane helix</keyword>
<feature type="transmembrane region" description="Helical" evidence="10">
    <location>
        <begin position="280"/>
        <end position="302"/>
    </location>
</feature>
<feature type="transmembrane region" description="Helical" evidence="10">
    <location>
        <begin position="20"/>
        <end position="45"/>
    </location>
</feature>
<gene>
    <name evidence="14" type="ORF">EQ812_04935</name>
    <name evidence="13" type="ORF">HMPREF3225_01610</name>
</gene>
<evidence type="ECO:0000259" key="12">
    <source>
        <dbReference type="PROSITE" id="PS50929"/>
    </source>
</evidence>
<evidence type="ECO:0000256" key="1">
    <source>
        <dbReference type="ARBA" id="ARBA00004651"/>
    </source>
</evidence>
<dbReference type="eggNOG" id="COG1132">
    <property type="taxonomic scope" value="Bacteria"/>
</dbReference>
<keyword evidence="2" id="KW-0813">Transport</keyword>
<dbReference type="GeneID" id="58090650"/>
<evidence type="ECO:0000256" key="6">
    <source>
        <dbReference type="ARBA" id="ARBA00022840"/>
    </source>
</evidence>
<evidence type="ECO:0000259" key="11">
    <source>
        <dbReference type="PROSITE" id="PS50893"/>
    </source>
</evidence>
<dbReference type="Proteomes" id="UP000070063">
    <property type="component" value="Unassembled WGS sequence"/>
</dbReference>
<feature type="transmembrane region" description="Helical" evidence="10">
    <location>
        <begin position="254"/>
        <end position="274"/>
    </location>
</feature>
<feature type="domain" description="ABC transmembrane type-1" evidence="12">
    <location>
        <begin position="22"/>
        <end position="267"/>
    </location>
</feature>
<keyword evidence="6 14" id="KW-0067">ATP-binding</keyword>
<dbReference type="FunFam" id="3.40.50.300:FF:000221">
    <property type="entry name" value="Multidrug ABC transporter ATP-binding protein"/>
    <property type="match status" value="1"/>
</dbReference>
<reference evidence="13 15" key="1">
    <citation type="submission" date="2016-01" db="EMBL/GenBank/DDBJ databases">
        <authorList>
            <person name="Mitreva M."/>
            <person name="Pepin K.H."/>
            <person name="Mihindukulasuriya K.A."/>
            <person name="Fulton R."/>
            <person name="Fronick C."/>
            <person name="O'Laughlin M."/>
            <person name="Miner T."/>
            <person name="Herter B."/>
            <person name="Rosa B.A."/>
            <person name="Cordes M."/>
            <person name="Tomlinson C."/>
            <person name="Wollam A."/>
            <person name="Palsikar V.B."/>
            <person name="Mardis E.R."/>
            <person name="Wilson R.K."/>
        </authorList>
    </citation>
    <scope>NUCLEOTIDE SEQUENCE [LARGE SCALE GENOMIC DNA]</scope>
    <source>
        <strain evidence="13 15">MJR7738</strain>
    </source>
</reference>
<proteinExistence type="predicted"/>
<dbReference type="PANTHER" id="PTHR43394:SF1">
    <property type="entry name" value="ATP-BINDING CASSETTE SUB-FAMILY B MEMBER 10, MITOCHONDRIAL"/>
    <property type="match status" value="1"/>
</dbReference>
<evidence type="ECO:0000256" key="2">
    <source>
        <dbReference type="ARBA" id="ARBA00022448"/>
    </source>
</evidence>
<evidence type="ECO:0000256" key="7">
    <source>
        <dbReference type="ARBA" id="ARBA00022989"/>
    </source>
</evidence>
<organism evidence="14 16">
    <name type="scientific">Staphylococcus lugdunensis</name>
    <dbReference type="NCBI Taxonomy" id="28035"/>
    <lineage>
        <taxon>Bacteria</taxon>
        <taxon>Bacillati</taxon>
        <taxon>Bacillota</taxon>
        <taxon>Bacilli</taxon>
        <taxon>Bacillales</taxon>
        <taxon>Staphylococcaceae</taxon>
        <taxon>Staphylococcus</taxon>
    </lineage>
</organism>
<evidence type="ECO:0000256" key="4">
    <source>
        <dbReference type="ARBA" id="ARBA00022692"/>
    </source>
</evidence>
<dbReference type="GO" id="GO:0005886">
    <property type="term" value="C:plasma membrane"/>
    <property type="evidence" value="ECO:0007669"/>
    <property type="project" value="UniProtKB-SubCell"/>
</dbReference>
<keyword evidence="5" id="KW-0547">Nucleotide-binding</keyword>
<dbReference type="PANTHER" id="PTHR43394">
    <property type="entry name" value="ATP-DEPENDENT PERMEASE MDL1, MITOCHONDRIAL"/>
    <property type="match status" value="1"/>
</dbReference>
<dbReference type="STRING" id="28035.B6N84_12095"/>
<name>A0A133Q3V4_STALU</name>
<evidence type="ECO:0000313" key="14">
    <source>
        <dbReference type="EMBL" id="TBW72326.1"/>
    </source>
</evidence>
<dbReference type="PROSITE" id="PS00211">
    <property type="entry name" value="ABC_TRANSPORTER_1"/>
    <property type="match status" value="1"/>
</dbReference>
<evidence type="ECO:0000256" key="8">
    <source>
        <dbReference type="ARBA" id="ARBA00023136"/>
    </source>
</evidence>
<evidence type="ECO:0000256" key="5">
    <source>
        <dbReference type="ARBA" id="ARBA00022741"/>
    </source>
</evidence>
<dbReference type="GO" id="GO:0015421">
    <property type="term" value="F:ABC-type oligopeptide transporter activity"/>
    <property type="evidence" value="ECO:0007669"/>
    <property type="project" value="TreeGrafter"/>
</dbReference>
<dbReference type="GO" id="GO:0016887">
    <property type="term" value="F:ATP hydrolysis activity"/>
    <property type="evidence" value="ECO:0007669"/>
    <property type="project" value="InterPro"/>
</dbReference>
<dbReference type="SMART" id="SM00382">
    <property type="entry name" value="AAA"/>
    <property type="match status" value="1"/>
</dbReference>
<dbReference type="InterPro" id="IPR039421">
    <property type="entry name" value="Type_1_exporter"/>
</dbReference>
<feature type="transmembrane region" description="Helical" evidence="10">
    <location>
        <begin position="153"/>
        <end position="181"/>
    </location>
</feature>
<keyword evidence="8 10" id="KW-0472">Membrane</keyword>
<evidence type="ECO:0000313" key="13">
    <source>
        <dbReference type="EMBL" id="KXA37544.1"/>
    </source>
</evidence>
<comment type="subcellular location">
    <subcellularLocation>
        <location evidence="1">Cell membrane</location>
        <topology evidence="1">Multi-pass membrane protein</topology>
    </subcellularLocation>
</comment>
<protein>
    <submittedName>
        <fullName evidence="14">ABC transporter ATP-binding protein</fullName>
    </submittedName>
    <submittedName>
        <fullName evidence="13">ABC transporter, ATP-binding protein</fullName>
    </submittedName>
</protein>
<dbReference type="InterPro" id="IPR003593">
    <property type="entry name" value="AAA+_ATPase"/>
</dbReference>
<dbReference type="InterPro" id="IPR003439">
    <property type="entry name" value="ABC_transporter-like_ATP-bd"/>
</dbReference>
<accession>A0A133Q3V4</accession>
<comment type="function">
    <text evidence="9">May be involved in multidrug export. Transmembrane domains (TMD) form a pore in the cell membrane and the ATP-binding domain (NBD) is responsible for energy generation.</text>
</comment>
<sequence length="593" mass="67594">MKNQHLDKLKTLMGKYKYLFYLAILLSVVSSVISLGAYLNVYYVIESMLSAKGNLNKSVIEKMTYFGWQSVIYVSVAFMFYGLALLLSHIVAFNTVAKYRITLIDYMNELPLGYFQKRQSGKLRKLIEKNTEEVEHYIAHQLPDMAQALTTPIAFLVLIFIFDWKLSLICLIPVILGFLLLKFMMGEDSKAFLEKYQEASANMGNDVVEYVRGISVVKIFGQTAFSFKSFNHAIENYRDFTVSYALSMKKAMSGYIVCVYGIFSFLIPATIIFFNHSEQLKSLLLSYIFFVIFTPLVAFMLMRIMESSYKAMIIFHAMDHLDKKIYKAKALSMPTISIKPTRFDITFNKVSFTYEDMKQKAINKLSFTCHPNSVTAIVGPSGSGKSTIFNLITRFYDVDEGSVLVGGVDVKKMSYEDLMSNISFVFQETKLFKLSLLENIRFYKPDATKAEVERVVDQAQCREIINKMPNGLDTVFGTSGSYLSGGEIQRITIARAMLKDAPIVLLDEATAFSDAENEYKIQQALNSMMKNKTVIMIAHRLSTVTHADQILVIDEGELVEQGQHRSLMKENGVYARMYNNYQQSVNWRIGVER</sequence>
<dbReference type="Gene3D" id="1.20.1560.10">
    <property type="entry name" value="ABC transporter type 1, transmembrane domain"/>
    <property type="match status" value="1"/>
</dbReference>
<dbReference type="AlphaFoldDB" id="A0A133Q3V4"/>
<reference evidence="14 16" key="2">
    <citation type="journal article" date="2019" name="Sci. Transl. Med.">
        <title>Quorum sensing between bacterial species on the skin protects against epidermal injury in atopic dermatitis.</title>
        <authorList>
            <person name="Williams M.R."/>
        </authorList>
    </citation>
    <scope>NUCLEOTIDE SEQUENCE [LARGE SCALE GENOMIC DNA]</scope>
    <source>
        <strain evidence="14 16">E7</strain>
    </source>
</reference>
<dbReference type="Proteomes" id="UP000293637">
    <property type="component" value="Unassembled WGS sequence"/>
</dbReference>
<dbReference type="PROSITE" id="PS50929">
    <property type="entry name" value="ABC_TM1F"/>
    <property type="match status" value="1"/>
</dbReference>
<comment type="caution">
    <text evidence="14">The sequence shown here is derived from an EMBL/GenBank/DDBJ whole genome shotgun (WGS) entry which is preliminary data.</text>
</comment>
<evidence type="ECO:0000256" key="10">
    <source>
        <dbReference type="SAM" id="Phobius"/>
    </source>
</evidence>
<dbReference type="InterPro" id="IPR011527">
    <property type="entry name" value="ABC1_TM_dom"/>
</dbReference>
<dbReference type="InterPro" id="IPR017871">
    <property type="entry name" value="ABC_transporter-like_CS"/>
</dbReference>
<evidence type="ECO:0000256" key="9">
    <source>
        <dbReference type="ARBA" id="ARBA00025074"/>
    </source>
</evidence>
<evidence type="ECO:0000256" key="3">
    <source>
        <dbReference type="ARBA" id="ARBA00022475"/>
    </source>
</evidence>